<keyword evidence="2" id="KW-1185">Reference proteome</keyword>
<dbReference type="KEGG" id="vg:24722292"/>
<accession>A0A0D3MSQ6</accession>
<dbReference type="Proteomes" id="UP000032686">
    <property type="component" value="Segment"/>
</dbReference>
<evidence type="ECO:0000313" key="1">
    <source>
        <dbReference type="EMBL" id="AIX12529.1"/>
    </source>
</evidence>
<reference evidence="1 2" key="1">
    <citation type="journal article" date="2015" name="Appl. Environ. Microbiol.">
        <title>Lactococcal 949 group phages recognize a carbohydrate receptor on the host cell surface.</title>
        <authorList>
            <person name="Mahony J."/>
            <person name="Randazzo W."/>
            <person name="Neve H."/>
            <person name="Settanni L."/>
            <person name="van Sinderen D."/>
        </authorList>
    </citation>
    <scope>NUCLEOTIDE SEQUENCE [LARGE SCALE GENOMIC DNA]</scope>
    <source>
        <strain evidence="1">WRP3</strain>
    </source>
</reference>
<sequence>MTVKEKTFCVCCQSYEINLAYEFEKLKEQENVEDTLTSGICYDCEGLFHFKEEK</sequence>
<organism evidence="1 2">
    <name type="scientific">Lactococcus phage WRP3</name>
    <dbReference type="NCBI Taxonomy" id="1560313"/>
    <lineage>
        <taxon>Viruses</taxon>
        <taxon>Duplodnaviria</taxon>
        <taxon>Heunggongvirae</taxon>
        <taxon>Uroviricota</taxon>
        <taxon>Caudoviricetes</taxon>
        <taxon>Audreyjarvisvirus</taxon>
        <taxon>Audreyjarvisvirus WRP3</taxon>
    </lineage>
</organism>
<name>A0A0D3MSQ6_9CAUD</name>
<dbReference type="GeneID" id="24722292"/>
<evidence type="ECO:0000313" key="2">
    <source>
        <dbReference type="Proteomes" id="UP000032686"/>
    </source>
</evidence>
<protein>
    <submittedName>
        <fullName evidence="1">Uncharacterized protein</fullName>
    </submittedName>
</protein>
<dbReference type="EMBL" id="KM677185">
    <property type="protein sequence ID" value="AIX12529.1"/>
    <property type="molecule type" value="Genomic_DNA"/>
</dbReference>
<gene>
    <name evidence="1" type="ORF">WRP3_026</name>
</gene>
<dbReference type="RefSeq" id="YP_009147683.1">
    <property type="nucleotide sequence ID" value="NC_027341.1"/>
</dbReference>
<proteinExistence type="predicted"/>